<name>A0AA47MX33_MERPO</name>
<dbReference type="AlphaFoldDB" id="A0AA47MX33"/>
<accession>A0AA47MX33</accession>
<proteinExistence type="predicted"/>
<gene>
    <name evidence="1" type="ORF">N1851_012859</name>
</gene>
<sequence length="74" mass="8026">MDTSVQKGGVPGVPGCLEHTSVISKIIEDAKRNHGVPEGRKILELTDWARFKVQSCKIQKPGTEEEACPGLVLL</sequence>
<dbReference type="Proteomes" id="UP001174136">
    <property type="component" value="Unassembled WGS sequence"/>
</dbReference>
<evidence type="ECO:0000313" key="1">
    <source>
        <dbReference type="EMBL" id="KAK0147669.1"/>
    </source>
</evidence>
<evidence type="ECO:0000313" key="2">
    <source>
        <dbReference type="Proteomes" id="UP001174136"/>
    </source>
</evidence>
<dbReference type="EMBL" id="JAOPHQ010002288">
    <property type="protein sequence ID" value="KAK0147669.1"/>
    <property type="molecule type" value="Genomic_DNA"/>
</dbReference>
<reference evidence="1" key="1">
    <citation type="journal article" date="2023" name="Front. Mar. Sci.">
        <title>A new Merluccius polli reference genome to investigate the effects of global change in West African waters.</title>
        <authorList>
            <person name="Mateo J.L."/>
            <person name="Blanco-Fernandez C."/>
            <person name="Garcia-Vazquez E."/>
            <person name="Machado-Schiaffino G."/>
        </authorList>
    </citation>
    <scope>NUCLEOTIDE SEQUENCE</scope>
    <source>
        <strain evidence="1">C29</strain>
        <tissue evidence="1">Fin</tissue>
    </source>
</reference>
<comment type="caution">
    <text evidence="1">The sequence shown here is derived from an EMBL/GenBank/DDBJ whole genome shotgun (WGS) entry which is preliminary data.</text>
</comment>
<organism evidence="1 2">
    <name type="scientific">Merluccius polli</name>
    <name type="common">Benguela hake</name>
    <name type="synonym">Merluccius cadenati</name>
    <dbReference type="NCBI Taxonomy" id="89951"/>
    <lineage>
        <taxon>Eukaryota</taxon>
        <taxon>Metazoa</taxon>
        <taxon>Chordata</taxon>
        <taxon>Craniata</taxon>
        <taxon>Vertebrata</taxon>
        <taxon>Euteleostomi</taxon>
        <taxon>Actinopterygii</taxon>
        <taxon>Neopterygii</taxon>
        <taxon>Teleostei</taxon>
        <taxon>Neoteleostei</taxon>
        <taxon>Acanthomorphata</taxon>
        <taxon>Zeiogadaria</taxon>
        <taxon>Gadariae</taxon>
        <taxon>Gadiformes</taxon>
        <taxon>Gadoidei</taxon>
        <taxon>Merlucciidae</taxon>
        <taxon>Merluccius</taxon>
    </lineage>
</organism>
<keyword evidence="2" id="KW-1185">Reference proteome</keyword>
<protein>
    <submittedName>
        <fullName evidence="1">Uncharacterized protein</fullName>
    </submittedName>
</protein>